<gene>
    <name evidence="2" type="ORF">DPMN_129193</name>
</gene>
<dbReference type="AlphaFoldDB" id="A0A9D4H4G0"/>
<sequence length="308" mass="34396">MELADQSLSKREECVSTLQAEIRGLEGMNSGDIVPETPSKSSNHTPISSVGLSKQLQKFRESISSIDFSYTKDGRAAVSSSCRPSSVSHVRGQRLDSSGVVADCESEDFSDSEVFKDQTVPPSDKFNIVSTQTKVNQVKPSAYFPVCLNIENIVSDCASDLKDNVHHETKGFNFKEAVENKKNANYCHFYKPLNDSRVLQVVLTPINNKHIIKQTKSSMLRLKNSPVKDPTRGRECLKNSPLVRRATLDKENKAACKRKCDTSPEQLVEDLNTSKRRKVVPSKNKGESKTKPITTNKSGQKYNLRTRR</sequence>
<evidence type="ECO:0000256" key="1">
    <source>
        <dbReference type="SAM" id="MobiDB-lite"/>
    </source>
</evidence>
<protein>
    <submittedName>
        <fullName evidence="2">Uncharacterized protein</fullName>
    </submittedName>
</protein>
<feature type="region of interest" description="Disordered" evidence="1">
    <location>
        <begin position="270"/>
        <end position="308"/>
    </location>
</feature>
<accession>A0A9D4H4G0</accession>
<feature type="compositionally biased region" description="Polar residues" evidence="1">
    <location>
        <begin position="291"/>
        <end position="308"/>
    </location>
</feature>
<dbReference type="EMBL" id="JAIWYP010000005">
    <property type="protein sequence ID" value="KAH3827263.1"/>
    <property type="molecule type" value="Genomic_DNA"/>
</dbReference>
<feature type="region of interest" description="Disordered" evidence="1">
    <location>
        <begin position="26"/>
        <end position="52"/>
    </location>
</feature>
<reference evidence="2" key="1">
    <citation type="journal article" date="2019" name="bioRxiv">
        <title>The Genome of the Zebra Mussel, Dreissena polymorpha: A Resource for Invasive Species Research.</title>
        <authorList>
            <person name="McCartney M.A."/>
            <person name="Auch B."/>
            <person name="Kono T."/>
            <person name="Mallez S."/>
            <person name="Zhang Y."/>
            <person name="Obille A."/>
            <person name="Becker A."/>
            <person name="Abrahante J.E."/>
            <person name="Garbe J."/>
            <person name="Badalamenti J.P."/>
            <person name="Herman A."/>
            <person name="Mangelson H."/>
            <person name="Liachko I."/>
            <person name="Sullivan S."/>
            <person name="Sone E.D."/>
            <person name="Koren S."/>
            <person name="Silverstein K.A.T."/>
            <person name="Beckman K.B."/>
            <person name="Gohl D.M."/>
        </authorList>
    </citation>
    <scope>NUCLEOTIDE SEQUENCE</scope>
    <source>
        <strain evidence="2">Duluth1</strain>
        <tissue evidence="2">Whole animal</tissue>
    </source>
</reference>
<dbReference type="Proteomes" id="UP000828390">
    <property type="component" value="Unassembled WGS sequence"/>
</dbReference>
<reference evidence="2" key="2">
    <citation type="submission" date="2020-11" db="EMBL/GenBank/DDBJ databases">
        <authorList>
            <person name="McCartney M.A."/>
            <person name="Auch B."/>
            <person name="Kono T."/>
            <person name="Mallez S."/>
            <person name="Becker A."/>
            <person name="Gohl D.M."/>
            <person name="Silverstein K.A.T."/>
            <person name="Koren S."/>
            <person name="Bechman K.B."/>
            <person name="Herman A."/>
            <person name="Abrahante J.E."/>
            <person name="Garbe J."/>
        </authorList>
    </citation>
    <scope>NUCLEOTIDE SEQUENCE</scope>
    <source>
        <strain evidence="2">Duluth1</strain>
        <tissue evidence="2">Whole animal</tissue>
    </source>
</reference>
<comment type="caution">
    <text evidence="2">The sequence shown here is derived from an EMBL/GenBank/DDBJ whole genome shotgun (WGS) entry which is preliminary data.</text>
</comment>
<evidence type="ECO:0000313" key="3">
    <source>
        <dbReference type="Proteomes" id="UP000828390"/>
    </source>
</evidence>
<proteinExistence type="predicted"/>
<evidence type="ECO:0000313" key="2">
    <source>
        <dbReference type="EMBL" id="KAH3827263.1"/>
    </source>
</evidence>
<feature type="compositionally biased region" description="Polar residues" evidence="1">
    <location>
        <begin position="38"/>
        <end position="52"/>
    </location>
</feature>
<name>A0A9D4H4G0_DREPO</name>
<organism evidence="2 3">
    <name type="scientific">Dreissena polymorpha</name>
    <name type="common">Zebra mussel</name>
    <name type="synonym">Mytilus polymorpha</name>
    <dbReference type="NCBI Taxonomy" id="45954"/>
    <lineage>
        <taxon>Eukaryota</taxon>
        <taxon>Metazoa</taxon>
        <taxon>Spiralia</taxon>
        <taxon>Lophotrochozoa</taxon>
        <taxon>Mollusca</taxon>
        <taxon>Bivalvia</taxon>
        <taxon>Autobranchia</taxon>
        <taxon>Heteroconchia</taxon>
        <taxon>Euheterodonta</taxon>
        <taxon>Imparidentia</taxon>
        <taxon>Neoheterodontei</taxon>
        <taxon>Myida</taxon>
        <taxon>Dreissenoidea</taxon>
        <taxon>Dreissenidae</taxon>
        <taxon>Dreissena</taxon>
    </lineage>
</organism>
<keyword evidence="3" id="KW-1185">Reference proteome</keyword>